<protein>
    <submittedName>
        <fullName evidence="1">Esyt3 protein</fullName>
    </submittedName>
</protein>
<dbReference type="AlphaFoldDB" id="A0A812JRX6"/>
<evidence type="ECO:0000313" key="2">
    <source>
        <dbReference type="Proteomes" id="UP000649617"/>
    </source>
</evidence>
<evidence type="ECO:0000313" key="1">
    <source>
        <dbReference type="EMBL" id="CAE7214082.1"/>
    </source>
</evidence>
<organism evidence="1 2">
    <name type="scientific">Symbiodinium pilosum</name>
    <name type="common">Dinoflagellate</name>
    <dbReference type="NCBI Taxonomy" id="2952"/>
    <lineage>
        <taxon>Eukaryota</taxon>
        <taxon>Sar</taxon>
        <taxon>Alveolata</taxon>
        <taxon>Dinophyceae</taxon>
        <taxon>Suessiales</taxon>
        <taxon>Symbiodiniaceae</taxon>
        <taxon>Symbiodinium</taxon>
    </lineage>
</organism>
<reference evidence="1" key="1">
    <citation type="submission" date="2021-02" db="EMBL/GenBank/DDBJ databases">
        <authorList>
            <person name="Dougan E. K."/>
            <person name="Rhodes N."/>
            <person name="Thang M."/>
            <person name="Chan C."/>
        </authorList>
    </citation>
    <scope>NUCLEOTIDE SEQUENCE</scope>
</reference>
<proteinExistence type="predicted"/>
<keyword evidence="2" id="KW-1185">Reference proteome</keyword>
<gene>
    <name evidence="1" type="primary">Esyt3</name>
    <name evidence="1" type="ORF">SPIL2461_LOCUS2481</name>
</gene>
<comment type="caution">
    <text evidence="1">The sequence shown here is derived from an EMBL/GenBank/DDBJ whole genome shotgun (WGS) entry which is preliminary data.</text>
</comment>
<dbReference type="Proteomes" id="UP000649617">
    <property type="component" value="Unassembled WGS sequence"/>
</dbReference>
<sequence>MPKCAGDCDRDEHCAGGLRCFQRDGVTTVPGCTGTGIPNFDYCYDPADAPEPPTQPPGRGPNCLCVFDIDRTLTGKQGTASNECPADKEIPGIWDTAYRGGWLTISQAGQNLQNTFCGKCYMGIVSHGVASGPNSRERTYLLENVLVGEPFQALLRSNAQAAEWGFRTVRSPLVLGWPDKEKQDAVAGIVAWYEQQGIRVRDQDVYFFGDRTENIPPFSSTAFNAREISCGSRDMSIGNGMVGLCGAATDEIVDTKGVVVCADPKPLPTPTPPPSQEDCLCIFDIDRTLTGKQGDVKNCPDNRIENTIWDTAYGGGWLTLSDAAQKLSETFCNFCYLGLISAGDAGGRNSPQRPYLLDKVLISEKFSKLRAANGEASAWSDYPRVDSPLVLKWPNLQKQNAAEDIVAWYAQQGVTIPPSKVHFYGDRTENIGPFADKGYNAREISCGSRDYSLYSNGMVGYCGAKASEIVDTPGVAGC</sequence>
<dbReference type="OrthoDB" id="441831at2759"/>
<dbReference type="EMBL" id="CAJNIZ010002745">
    <property type="protein sequence ID" value="CAE7214082.1"/>
    <property type="molecule type" value="Genomic_DNA"/>
</dbReference>
<accession>A0A812JRX6</accession>
<name>A0A812JRX6_SYMPI</name>